<gene>
    <name evidence="2" type="ORF">EC392_06750</name>
</gene>
<dbReference type="AlphaFoldDB" id="A0A3N0UJ03"/>
<dbReference type="GO" id="GO:0030254">
    <property type="term" value="P:protein secretion by the type III secretion system"/>
    <property type="evidence" value="ECO:0007669"/>
    <property type="project" value="InterPro"/>
</dbReference>
<accession>A0A3N0UJ03</accession>
<dbReference type="RefSeq" id="WP_085686896.1">
    <property type="nucleotide sequence ID" value="NZ_CP065534.1"/>
</dbReference>
<feature type="compositionally biased region" description="Polar residues" evidence="1">
    <location>
        <begin position="134"/>
        <end position="143"/>
    </location>
</feature>
<sequence length="157" mass="17858">MLNEKFHVISRGIIQRYQPGELPPPRPEEDIYQLVFDHDLHIHLIGSQPGYLNIVATFIAPHAWRTPEGFQTLLAENLFSLRHPAITLGYDSQSKKMVLYVRQPLDELSVEHAAKTFHDFLMRADSYCCGKSLPTASQSQETRSPPHAGLQPVSKRE</sequence>
<organism evidence="2 3">
    <name type="scientific">Lonsdalea populi</name>
    <dbReference type="NCBI Taxonomy" id="1172565"/>
    <lineage>
        <taxon>Bacteria</taxon>
        <taxon>Pseudomonadati</taxon>
        <taxon>Pseudomonadota</taxon>
        <taxon>Gammaproteobacteria</taxon>
        <taxon>Enterobacterales</taxon>
        <taxon>Pectobacteriaceae</taxon>
        <taxon>Lonsdalea</taxon>
    </lineage>
</organism>
<feature type="region of interest" description="Disordered" evidence="1">
    <location>
        <begin position="134"/>
        <end position="157"/>
    </location>
</feature>
<evidence type="ECO:0000256" key="1">
    <source>
        <dbReference type="SAM" id="MobiDB-lite"/>
    </source>
</evidence>
<evidence type="ECO:0000313" key="3">
    <source>
        <dbReference type="Proteomes" id="UP000274511"/>
    </source>
</evidence>
<dbReference type="Gene3D" id="3.30.1460.10">
    <property type="match status" value="1"/>
</dbReference>
<comment type="caution">
    <text evidence="2">The sequence shown here is derived from an EMBL/GenBank/DDBJ whole genome shotgun (WGS) entry which is preliminary data.</text>
</comment>
<name>A0A3N0UJ03_9GAMM</name>
<dbReference type="Pfam" id="PF05932">
    <property type="entry name" value="CesT"/>
    <property type="match status" value="1"/>
</dbReference>
<dbReference type="OrthoDB" id="6429191at2"/>
<proteinExistence type="predicted"/>
<dbReference type="GeneID" id="61120512"/>
<dbReference type="EMBL" id="RJUJ01000005">
    <property type="protein sequence ID" value="ROH82051.1"/>
    <property type="molecule type" value="Genomic_DNA"/>
</dbReference>
<evidence type="ECO:0000313" key="2">
    <source>
        <dbReference type="EMBL" id="ROH82051.1"/>
    </source>
</evidence>
<reference evidence="2 3" key="1">
    <citation type="submission" date="2018-10" db="EMBL/GenBank/DDBJ databases">
        <title>New species genome.</title>
        <authorList>
            <person name="Li Y."/>
        </authorList>
    </citation>
    <scope>NUCLEOTIDE SEQUENCE [LARGE SCALE GENOMIC DNA]</scope>
    <source>
        <strain evidence="2 3">L6_4B</strain>
    </source>
</reference>
<dbReference type="CDD" id="cd17025">
    <property type="entry name" value="T3SC_IA_ShcF-like"/>
    <property type="match status" value="1"/>
</dbReference>
<dbReference type="Proteomes" id="UP000274511">
    <property type="component" value="Unassembled WGS sequence"/>
</dbReference>
<dbReference type="InterPro" id="IPR010261">
    <property type="entry name" value="Tir_chaperone"/>
</dbReference>
<protein>
    <submittedName>
        <fullName evidence="2">Type III chaperone protein ShcF</fullName>
    </submittedName>
</protein>
<dbReference type="SUPFAM" id="SSF69635">
    <property type="entry name" value="Type III secretory system chaperone-like"/>
    <property type="match status" value="1"/>
</dbReference>